<comment type="caution">
    <text evidence="2">The sequence shown here is derived from an EMBL/GenBank/DDBJ whole genome shotgun (WGS) entry which is preliminary data.</text>
</comment>
<dbReference type="Pfam" id="PF04230">
    <property type="entry name" value="PS_pyruv_trans"/>
    <property type="match status" value="1"/>
</dbReference>
<dbReference type="RefSeq" id="WP_132187828.1">
    <property type="nucleotide sequence ID" value="NZ_SLWM01000002.1"/>
</dbReference>
<feature type="domain" description="Polysaccharide pyruvyl transferase" evidence="1">
    <location>
        <begin position="20"/>
        <end position="334"/>
    </location>
</feature>
<dbReference type="InterPro" id="IPR007345">
    <property type="entry name" value="Polysacch_pyruvyl_Trfase"/>
</dbReference>
<dbReference type="PANTHER" id="PTHR36836">
    <property type="entry name" value="COLANIC ACID BIOSYNTHESIS PROTEIN WCAK"/>
    <property type="match status" value="1"/>
</dbReference>
<keyword evidence="3" id="KW-1185">Reference proteome</keyword>
<dbReference type="EMBL" id="SLWM01000002">
    <property type="protein sequence ID" value="TCO29843.1"/>
    <property type="molecule type" value="Genomic_DNA"/>
</dbReference>
<dbReference type="PANTHER" id="PTHR36836:SF1">
    <property type="entry name" value="COLANIC ACID BIOSYNTHESIS PROTEIN WCAK"/>
    <property type="match status" value="1"/>
</dbReference>
<proteinExistence type="predicted"/>
<evidence type="ECO:0000313" key="2">
    <source>
        <dbReference type="EMBL" id="TCO29843.1"/>
    </source>
</evidence>
<organism evidence="2 3">
    <name type="scientific">Kribbella orskensis</name>
    <dbReference type="NCBI Taxonomy" id="2512216"/>
    <lineage>
        <taxon>Bacteria</taxon>
        <taxon>Bacillati</taxon>
        <taxon>Actinomycetota</taxon>
        <taxon>Actinomycetes</taxon>
        <taxon>Propionibacteriales</taxon>
        <taxon>Kribbellaceae</taxon>
        <taxon>Kribbella</taxon>
    </lineage>
</organism>
<evidence type="ECO:0000313" key="3">
    <source>
        <dbReference type="Proteomes" id="UP000295818"/>
    </source>
</evidence>
<dbReference type="SUPFAM" id="SSF53756">
    <property type="entry name" value="UDP-Glycosyltransferase/glycogen phosphorylase"/>
    <property type="match status" value="1"/>
</dbReference>
<reference evidence="2 3" key="1">
    <citation type="journal article" date="2015" name="Stand. Genomic Sci.">
        <title>Genomic Encyclopedia of Bacterial and Archaeal Type Strains, Phase III: the genomes of soil and plant-associated and newly described type strains.</title>
        <authorList>
            <person name="Whitman W.B."/>
            <person name="Woyke T."/>
            <person name="Klenk H.P."/>
            <person name="Zhou Y."/>
            <person name="Lilburn T.G."/>
            <person name="Beck B.J."/>
            <person name="De Vos P."/>
            <person name="Vandamme P."/>
            <person name="Eisen J.A."/>
            <person name="Garrity G."/>
            <person name="Hugenholtz P."/>
            <person name="Kyrpides N.C."/>
        </authorList>
    </citation>
    <scope>NUCLEOTIDE SEQUENCE [LARGE SCALE GENOMIC DNA]</scope>
    <source>
        <strain evidence="2 3">VKM Ac-2538</strain>
    </source>
</reference>
<sequence length="419" mass="46099">MDGAGSSPRVAFFGLLGSGNLGNHGSLDAMLAFVRARHPDAEISCVCAGPEELERQYGIPSVAITWYQAHGPGRSRLDSVARKAFGKVADVVRMPRLLRRYDVVIVPGMGVFETTLELRPWGWPYALFLMSLSARLTGAKSAFVNVGANVARERSLRWLFTGAARLASYRSYRDDYSRDAMRQMGLDTSRDEVYPDLAFALPEPTPVSSGRPQRTVGLGVMAYHGTNADRARADEIYAAYTAKIVEFARWLVDAGYRIRLVTGDPSDQSVVEAVFDDLRRTRPDLVEERLIGEQAESLGELMEQLAGVDVVVASRYHNVLSALKLSKPTISISYGTKSDIVMEQMRLAEFRQPIQSLDVARLIEQFRALEARAATVVPAMRAKNAEYAESLERQYDVLSAALFGAGTGSHVAVDIEQGE</sequence>
<name>A0ABY2BUY4_9ACTN</name>
<evidence type="ECO:0000259" key="1">
    <source>
        <dbReference type="Pfam" id="PF04230"/>
    </source>
</evidence>
<accession>A0ABY2BUY4</accession>
<dbReference type="Proteomes" id="UP000295818">
    <property type="component" value="Unassembled WGS sequence"/>
</dbReference>
<protein>
    <submittedName>
        <fullName evidence="2">Polysaccharide pyruvyl transferase WcaK-like protein</fullName>
    </submittedName>
</protein>
<gene>
    <name evidence="2" type="ORF">EV644_102564</name>
</gene>